<organism evidence="2 3">
    <name type="scientific">Clostridium symbiosum</name>
    <name type="common">Bacteroides symbiosus</name>
    <dbReference type="NCBI Taxonomy" id="1512"/>
    <lineage>
        <taxon>Bacteria</taxon>
        <taxon>Bacillati</taxon>
        <taxon>Bacillota</taxon>
        <taxon>Clostridia</taxon>
        <taxon>Lachnospirales</taxon>
        <taxon>Lachnospiraceae</taxon>
        <taxon>Otoolea</taxon>
    </lineage>
</organism>
<comment type="caution">
    <text evidence="2">The sequence shown here is derived from an EMBL/GenBank/DDBJ whole genome shotgun (WGS) entry which is preliminary data.</text>
</comment>
<evidence type="ECO:0000313" key="3">
    <source>
        <dbReference type="Proteomes" id="UP001203136"/>
    </source>
</evidence>
<dbReference type="InterPro" id="IPR036237">
    <property type="entry name" value="Xyl_isomerase-like_sf"/>
</dbReference>
<dbReference type="PANTHER" id="PTHR12110:SF48">
    <property type="entry name" value="BLL3656 PROTEIN"/>
    <property type="match status" value="1"/>
</dbReference>
<protein>
    <submittedName>
        <fullName evidence="2">Sugar phosphate isomerase/epimerase</fullName>
    </submittedName>
</protein>
<dbReference type="Gene3D" id="3.20.20.150">
    <property type="entry name" value="Divalent-metal-dependent TIM barrel enzymes"/>
    <property type="match status" value="1"/>
</dbReference>
<dbReference type="InterPro" id="IPR013022">
    <property type="entry name" value="Xyl_isomerase-like_TIM-brl"/>
</dbReference>
<dbReference type="Proteomes" id="UP001203136">
    <property type="component" value="Unassembled WGS sequence"/>
</dbReference>
<sequence>MERKFSLAYLTIPGVDPFDQIRIAAEAGYDYVSLRTIPMGLPGEPQTCLEKDPELFKNIKKALKDSGMKLFDIELVRVREDLPGDYRKAFECGAELGATDVLSSVWTKDHSFAAEQYGSICEQAREFGLTVNLEFPIVSGLTTLDETIAIQDKVNAPNLKLLMDMIYCHWDNVTGEKIKGLDPERFGVIHLCDCPKDTQGMEIAQIVREGREYCGEGVAALEDLLKALPANTCSIELPNTKYIAEYGGAGHAKRCLDHAKAVFKRIGL</sequence>
<dbReference type="AlphaFoldDB" id="A0AAW5F8M7"/>
<dbReference type="PANTHER" id="PTHR12110">
    <property type="entry name" value="HYDROXYPYRUVATE ISOMERASE"/>
    <property type="match status" value="1"/>
</dbReference>
<name>A0AAW5F8M7_CLOSY</name>
<accession>A0AAW5F8M7</accession>
<feature type="domain" description="Xylose isomerase-like TIM barrel" evidence="1">
    <location>
        <begin position="22"/>
        <end position="241"/>
    </location>
</feature>
<gene>
    <name evidence="2" type="ORF">K5I21_20790</name>
</gene>
<dbReference type="SUPFAM" id="SSF51658">
    <property type="entry name" value="Xylose isomerase-like"/>
    <property type="match status" value="1"/>
</dbReference>
<evidence type="ECO:0000313" key="2">
    <source>
        <dbReference type="EMBL" id="MCK0088259.1"/>
    </source>
</evidence>
<evidence type="ECO:0000259" key="1">
    <source>
        <dbReference type="Pfam" id="PF01261"/>
    </source>
</evidence>
<dbReference type="EMBL" id="JAINVB010000001">
    <property type="protein sequence ID" value="MCK0088259.1"/>
    <property type="molecule type" value="Genomic_DNA"/>
</dbReference>
<keyword evidence="2" id="KW-0413">Isomerase</keyword>
<proteinExistence type="predicted"/>
<dbReference type="Pfam" id="PF01261">
    <property type="entry name" value="AP_endonuc_2"/>
    <property type="match status" value="1"/>
</dbReference>
<dbReference type="GO" id="GO:0016853">
    <property type="term" value="F:isomerase activity"/>
    <property type="evidence" value="ECO:0007669"/>
    <property type="project" value="UniProtKB-KW"/>
</dbReference>
<dbReference type="InterPro" id="IPR050312">
    <property type="entry name" value="IolE/XylAMocC-like"/>
</dbReference>
<dbReference type="RefSeq" id="WP_003503340.1">
    <property type="nucleotide sequence ID" value="NZ_BAABZD010000006.1"/>
</dbReference>
<reference evidence="2" key="1">
    <citation type="journal article" date="2022" name="Cell Host Microbe">
        <title>Colonization of the live biotherapeutic product VE303 and modulation of the microbiota and metabolites in healthy volunteers.</title>
        <authorList>
            <person name="Dsouza M."/>
            <person name="Menon R."/>
            <person name="Crossette E."/>
            <person name="Bhattarai S.K."/>
            <person name="Schneider J."/>
            <person name="Kim Y.G."/>
            <person name="Reddy S."/>
            <person name="Caballero S."/>
            <person name="Felix C."/>
            <person name="Cornacchione L."/>
            <person name="Hendrickson J."/>
            <person name="Watson A.R."/>
            <person name="Minot S.S."/>
            <person name="Greenfield N."/>
            <person name="Schopf L."/>
            <person name="Szabady R."/>
            <person name="Patarroyo J."/>
            <person name="Smith W."/>
            <person name="Harrison P."/>
            <person name="Kuijper E.J."/>
            <person name="Kelly C.P."/>
            <person name="Olle B."/>
            <person name="Bobilev D."/>
            <person name="Silber J.L."/>
            <person name="Bucci V."/>
            <person name="Roberts B."/>
            <person name="Faith J."/>
            <person name="Norman J.M."/>
        </authorList>
    </citation>
    <scope>NUCLEOTIDE SEQUENCE</scope>
    <source>
        <strain evidence="2">VE303-04</strain>
    </source>
</reference>